<dbReference type="AlphaFoldDB" id="A0AAE1IDN7"/>
<protein>
    <submittedName>
        <fullName evidence="2">Uncharacterized protein</fullName>
    </submittedName>
</protein>
<dbReference type="RefSeq" id="XP_062756547.1">
    <property type="nucleotide sequence ID" value="XM_062898944.1"/>
</dbReference>
<dbReference type="Proteomes" id="UP001273209">
    <property type="component" value="Unassembled WGS sequence"/>
</dbReference>
<accession>A0AAE1IDN7</accession>
<feature type="region of interest" description="Disordered" evidence="1">
    <location>
        <begin position="33"/>
        <end position="61"/>
    </location>
</feature>
<feature type="region of interest" description="Disordered" evidence="1">
    <location>
        <begin position="75"/>
        <end position="110"/>
    </location>
</feature>
<evidence type="ECO:0000256" key="1">
    <source>
        <dbReference type="SAM" id="MobiDB-lite"/>
    </source>
</evidence>
<dbReference type="GeneID" id="87918849"/>
<name>A0AAE1IDN7_9HYPO</name>
<evidence type="ECO:0000313" key="3">
    <source>
        <dbReference type="Proteomes" id="UP001273209"/>
    </source>
</evidence>
<dbReference type="EMBL" id="JAWRVG010000014">
    <property type="protein sequence ID" value="KAK4075409.1"/>
    <property type="molecule type" value="Genomic_DNA"/>
</dbReference>
<keyword evidence="3" id="KW-1185">Reference proteome</keyword>
<evidence type="ECO:0000313" key="2">
    <source>
        <dbReference type="EMBL" id="KAK4075409.1"/>
    </source>
</evidence>
<reference evidence="2" key="1">
    <citation type="submission" date="2023-11" db="EMBL/GenBank/DDBJ databases">
        <title>The genome sequences of three competitors of mushroom-forming fungi.</title>
        <authorList>
            <person name="Beijen E."/>
            <person name="Ohm R.A."/>
        </authorList>
    </citation>
    <scope>NUCLEOTIDE SEQUENCE</scope>
    <source>
        <strain evidence="2">CBS 100526</strain>
    </source>
</reference>
<proteinExistence type="predicted"/>
<comment type="caution">
    <text evidence="2">The sequence shown here is derived from an EMBL/GenBank/DDBJ whole genome shotgun (WGS) entry which is preliminary data.</text>
</comment>
<organism evidence="2 3">
    <name type="scientific">Trichoderma aggressivum f. europaeum</name>
    <dbReference type="NCBI Taxonomy" id="173218"/>
    <lineage>
        <taxon>Eukaryota</taxon>
        <taxon>Fungi</taxon>
        <taxon>Dikarya</taxon>
        <taxon>Ascomycota</taxon>
        <taxon>Pezizomycotina</taxon>
        <taxon>Sordariomycetes</taxon>
        <taxon>Hypocreomycetidae</taxon>
        <taxon>Hypocreales</taxon>
        <taxon>Hypocreaceae</taxon>
        <taxon>Trichoderma</taxon>
    </lineage>
</organism>
<sequence>MALEAGNWPPGGCRSSRISFPLLVVPDSTNTAAAVAGDSDPGVTVHDEAGGGDDNGISDSSRLTFDCTYQTLSAPARSDARRKTQAQGLLPSRLVQSDRRATAQEPQLFA</sequence>
<gene>
    <name evidence="2" type="ORF">Triagg1_4530</name>
</gene>